<feature type="compositionally biased region" description="Basic and acidic residues" evidence="1">
    <location>
        <begin position="34"/>
        <end position="45"/>
    </location>
</feature>
<evidence type="ECO:0000313" key="3">
    <source>
        <dbReference type="Proteomes" id="UP001223390"/>
    </source>
</evidence>
<proteinExistence type="predicted"/>
<sequence>MNTFLDYLTVLAVAALLLAPALYGALHDHRTDRQLAEAARARSTEPRPAPAPRRTAPRPAPWRRGRVAH</sequence>
<dbReference type="Proteomes" id="UP001223390">
    <property type="component" value="Unassembled WGS sequence"/>
</dbReference>
<organism evidence="2 3">
    <name type="scientific">Streptomyces katrae</name>
    <dbReference type="NCBI Taxonomy" id="68223"/>
    <lineage>
        <taxon>Bacteria</taxon>
        <taxon>Bacillati</taxon>
        <taxon>Actinomycetota</taxon>
        <taxon>Actinomycetes</taxon>
        <taxon>Kitasatosporales</taxon>
        <taxon>Streptomycetaceae</taxon>
        <taxon>Streptomyces</taxon>
    </lineage>
</organism>
<comment type="caution">
    <text evidence="2">The sequence shown here is derived from an EMBL/GenBank/DDBJ whole genome shotgun (WGS) entry which is preliminary data.</text>
</comment>
<reference evidence="2 3" key="1">
    <citation type="submission" date="2023-05" db="EMBL/GenBank/DDBJ databases">
        <title>Sequencing and Assembly of Streptomyces sp. NP73.</title>
        <authorList>
            <person name="Konwar A.N."/>
            <person name="Saikia K."/>
            <person name="Thakur D."/>
        </authorList>
    </citation>
    <scope>NUCLEOTIDE SEQUENCE [LARGE SCALE GENOMIC DNA]</scope>
    <source>
        <strain evidence="2 3">NP73</strain>
    </source>
</reference>
<dbReference type="RefSeq" id="WP_285340538.1">
    <property type="nucleotide sequence ID" value="NZ_JASITI010000003.1"/>
</dbReference>
<name>A0ABT7GMG6_9ACTN</name>
<keyword evidence="3" id="KW-1185">Reference proteome</keyword>
<evidence type="ECO:0000313" key="2">
    <source>
        <dbReference type="EMBL" id="MDK9494780.1"/>
    </source>
</evidence>
<evidence type="ECO:0000256" key="1">
    <source>
        <dbReference type="SAM" id="MobiDB-lite"/>
    </source>
</evidence>
<protein>
    <submittedName>
        <fullName evidence="2">Uncharacterized protein</fullName>
    </submittedName>
</protein>
<dbReference type="EMBL" id="JASITI010000003">
    <property type="protein sequence ID" value="MDK9494780.1"/>
    <property type="molecule type" value="Genomic_DNA"/>
</dbReference>
<gene>
    <name evidence="2" type="ORF">QEZ40_003414</name>
</gene>
<feature type="region of interest" description="Disordered" evidence="1">
    <location>
        <begin position="34"/>
        <end position="69"/>
    </location>
</feature>
<accession>A0ABT7GMG6</accession>